<dbReference type="Pfam" id="PF13561">
    <property type="entry name" value="adh_short_C2"/>
    <property type="match status" value="1"/>
</dbReference>
<dbReference type="OrthoDB" id="9803333at2"/>
<dbReference type="SUPFAM" id="SSF51735">
    <property type="entry name" value="NAD(P)-binding Rossmann-fold domains"/>
    <property type="match status" value="1"/>
</dbReference>
<comment type="similarity">
    <text evidence="1">Belongs to the short-chain dehydrogenases/reductases (SDR) family.</text>
</comment>
<keyword evidence="2" id="KW-0560">Oxidoreductase</keyword>
<dbReference type="InterPro" id="IPR002347">
    <property type="entry name" value="SDR_fam"/>
</dbReference>
<evidence type="ECO:0000256" key="1">
    <source>
        <dbReference type="ARBA" id="ARBA00006484"/>
    </source>
</evidence>
<dbReference type="FunFam" id="3.40.50.720:FF:000084">
    <property type="entry name" value="Short-chain dehydrogenase reductase"/>
    <property type="match status" value="1"/>
</dbReference>
<protein>
    <submittedName>
        <fullName evidence="3">3-oxoacyl-[acyl-carrier protein] reductase</fullName>
    </submittedName>
</protein>
<name>A0A1M7D1K8_9BRAD</name>
<evidence type="ECO:0000313" key="3">
    <source>
        <dbReference type="EMBL" id="SHL73257.1"/>
    </source>
</evidence>
<dbReference type="Proteomes" id="UP000189935">
    <property type="component" value="Chromosome I"/>
</dbReference>
<proteinExistence type="inferred from homology"/>
<dbReference type="RefSeq" id="WP_079543809.1">
    <property type="nucleotide sequence ID" value="NZ_LT670844.1"/>
</dbReference>
<organism evidence="3 4">
    <name type="scientific">Bradyrhizobium lablabi</name>
    <dbReference type="NCBI Taxonomy" id="722472"/>
    <lineage>
        <taxon>Bacteria</taxon>
        <taxon>Pseudomonadati</taxon>
        <taxon>Pseudomonadota</taxon>
        <taxon>Alphaproteobacteria</taxon>
        <taxon>Hyphomicrobiales</taxon>
        <taxon>Nitrobacteraceae</taxon>
        <taxon>Bradyrhizobium</taxon>
    </lineage>
</organism>
<dbReference type="EMBL" id="LT670844">
    <property type="protein sequence ID" value="SHL73257.1"/>
    <property type="molecule type" value="Genomic_DNA"/>
</dbReference>
<gene>
    <name evidence="3" type="ORF">SAMN05444159_6674</name>
</gene>
<dbReference type="PRINTS" id="PR00080">
    <property type="entry name" value="SDRFAMILY"/>
</dbReference>
<sequence>MKLCDKVAIVTGASKGIGAAIAKGIAQAGAKVVANYASDHSGAKKTVAAIRAAGGQAVAVKADVSKSFDVQELFEQTIRTFGRLDILVNNAGVYRFEPIEAVTEEEFHRIYNTNVLGALLTMQEAIKRFGPDGGTIINIATAGISTTAPMSSVYTSSKSALVTLSHVLAKELGPRNIRVNVVAPGATETEGAHAIGVLEGPMVKQLVDGTPLGRLGQPEDIVGPVVFLASSDAHWVTGEVLFASGGSR</sequence>
<evidence type="ECO:0000313" key="4">
    <source>
        <dbReference type="Proteomes" id="UP000189935"/>
    </source>
</evidence>
<reference evidence="3 4" key="1">
    <citation type="submission" date="2016-11" db="EMBL/GenBank/DDBJ databases">
        <authorList>
            <person name="Jaros S."/>
            <person name="Januszkiewicz K."/>
            <person name="Wedrychowicz H."/>
        </authorList>
    </citation>
    <scope>NUCLEOTIDE SEQUENCE [LARGE SCALE GENOMIC DNA]</scope>
    <source>
        <strain evidence="3 4">GAS499</strain>
    </source>
</reference>
<dbReference type="GO" id="GO:0016491">
    <property type="term" value="F:oxidoreductase activity"/>
    <property type="evidence" value="ECO:0007669"/>
    <property type="project" value="UniProtKB-KW"/>
</dbReference>
<dbReference type="PANTHER" id="PTHR43639">
    <property type="entry name" value="OXIDOREDUCTASE, SHORT-CHAIN DEHYDROGENASE/REDUCTASE FAMILY (AFU_ORTHOLOGUE AFUA_5G02870)"/>
    <property type="match status" value="1"/>
</dbReference>
<accession>A0A1M7D1K8</accession>
<dbReference type="PRINTS" id="PR00081">
    <property type="entry name" value="GDHRDH"/>
</dbReference>
<dbReference type="InterPro" id="IPR036291">
    <property type="entry name" value="NAD(P)-bd_dom_sf"/>
</dbReference>
<dbReference type="NCBIfam" id="NF005559">
    <property type="entry name" value="PRK07231.1"/>
    <property type="match status" value="1"/>
</dbReference>
<dbReference type="Gene3D" id="3.40.50.720">
    <property type="entry name" value="NAD(P)-binding Rossmann-like Domain"/>
    <property type="match status" value="1"/>
</dbReference>
<dbReference type="PANTHER" id="PTHR43639:SF1">
    <property type="entry name" value="SHORT-CHAIN DEHYDROGENASE_REDUCTASE FAMILY PROTEIN"/>
    <property type="match status" value="1"/>
</dbReference>
<evidence type="ECO:0000256" key="2">
    <source>
        <dbReference type="ARBA" id="ARBA00023002"/>
    </source>
</evidence>
<dbReference type="AlphaFoldDB" id="A0A1M7D1K8"/>